<dbReference type="PROSITE" id="PS51294">
    <property type="entry name" value="HTH_MYB"/>
    <property type="match status" value="1"/>
</dbReference>
<dbReference type="InterPro" id="IPR017930">
    <property type="entry name" value="Myb_dom"/>
</dbReference>
<feature type="domain" description="HTH myb-type" evidence="3">
    <location>
        <begin position="56"/>
        <end position="99"/>
    </location>
</feature>
<reference evidence="4 5" key="1">
    <citation type="journal article" date="2012" name="Genome Biol.">
        <title>The genome of the polar eukaryotic microalga coccomyxa subellipsoidea reveals traits of cold adaptation.</title>
        <authorList>
            <person name="Blanc G."/>
            <person name="Agarkova I."/>
            <person name="Grimwood J."/>
            <person name="Kuo A."/>
            <person name="Brueggeman A."/>
            <person name="Dunigan D."/>
            <person name="Gurnon J."/>
            <person name="Ladunga I."/>
            <person name="Lindquist E."/>
            <person name="Lucas S."/>
            <person name="Pangilinan J."/>
            <person name="Proschold T."/>
            <person name="Salamov A."/>
            <person name="Schmutz J."/>
            <person name="Weeks D."/>
            <person name="Yamada T."/>
            <person name="Claverie J.M."/>
            <person name="Grigoriev I."/>
            <person name="Van Etten J."/>
            <person name="Lomsadze A."/>
            <person name="Borodovsky M."/>
        </authorList>
    </citation>
    <scope>NUCLEOTIDE SEQUENCE [LARGE SCALE GENOMIC DNA]</scope>
    <source>
        <strain evidence="4 5">C-169</strain>
    </source>
</reference>
<dbReference type="RefSeq" id="XP_005649878.1">
    <property type="nucleotide sequence ID" value="XM_005649821.1"/>
</dbReference>
<feature type="domain" description="Myb-like" evidence="2">
    <location>
        <begin position="53"/>
        <end position="95"/>
    </location>
</feature>
<comment type="caution">
    <text evidence="4">The sequence shown here is derived from an EMBL/GenBank/DDBJ whole genome shotgun (WGS) entry which is preliminary data.</text>
</comment>
<dbReference type="EMBL" id="AGSI01000004">
    <property type="protein sequence ID" value="EIE25334.1"/>
    <property type="molecule type" value="Genomic_DNA"/>
</dbReference>
<sequence length="379" mass="41474">MIASGATVQRVSILDSRLFVPKRQTVQEAQVPASRITDTHVPRPQVLPATGTSYLPEEDDLILQARELNKSWAEIASMLPGRSSTAIRKHYTNTLRPKPTPAPRQRAEDAWEDNGRQSSPGPSAGPPGRAATPQSSKKRPPADTSRLASLERSIDSRAAARASSAAPEKQAGNGGADKGHVGVVEVDGRCTDRTGGDARVKLLQPFKQPPPGNTVQEAHKLPSLQGVRFYQAVTVQDPDDGQKEYSLDLADTAHGACFNIGMGPDGSPLISWSDLHALYELPDGTKWAEHGFFHDVEDMEELARDKGRASVSLAAKGAEKQELFRKAGRYHSRLQNIEYECWVFKGSLPSQEELAAKDLEPTDAYFWRITFHPKTLETL</sequence>
<dbReference type="KEGG" id="csl:COCSUDRAFT_40611"/>
<keyword evidence="5" id="KW-1185">Reference proteome</keyword>
<name>I0Z3W5_COCSC</name>
<dbReference type="PROSITE" id="PS50090">
    <property type="entry name" value="MYB_LIKE"/>
    <property type="match status" value="1"/>
</dbReference>
<evidence type="ECO:0000256" key="1">
    <source>
        <dbReference type="SAM" id="MobiDB-lite"/>
    </source>
</evidence>
<evidence type="ECO:0000259" key="2">
    <source>
        <dbReference type="PROSITE" id="PS50090"/>
    </source>
</evidence>
<dbReference type="CDD" id="cd00167">
    <property type="entry name" value="SANT"/>
    <property type="match status" value="1"/>
</dbReference>
<feature type="compositionally biased region" description="Basic and acidic residues" evidence="1">
    <location>
        <begin position="105"/>
        <end position="115"/>
    </location>
</feature>
<feature type="region of interest" description="Disordered" evidence="1">
    <location>
        <begin position="92"/>
        <end position="181"/>
    </location>
</feature>
<organism evidence="4 5">
    <name type="scientific">Coccomyxa subellipsoidea (strain C-169)</name>
    <name type="common">Green microalga</name>
    <dbReference type="NCBI Taxonomy" id="574566"/>
    <lineage>
        <taxon>Eukaryota</taxon>
        <taxon>Viridiplantae</taxon>
        <taxon>Chlorophyta</taxon>
        <taxon>core chlorophytes</taxon>
        <taxon>Trebouxiophyceae</taxon>
        <taxon>Trebouxiophyceae incertae sedis</taxon>
        <taxon>Coccomyxaceae</taxon>
        <taxon>Coccomyxa</taxon>
        <taxon>Coccomyxa subellipsoidea</taxon>
    </lineage>
</organism>
<proteinExistence type="predicted"/>
<protein>
    <submittedName>
        <fullName evidence="4">Uncharacterized protein</fullName>
    </submittedName>
</protein>
<feature type="compositionally biased region" description="Low complexity" evidence="1">
    <location>
        <begin position="156"/>
        <end position="166"/>
    </location>
</feature>
<dbReference type="AlphaFoldDB" id="I0Z3W5"/>
<dbReference type="InterPro" id="IPR001005">
    <property type="entry name" value="SANT/Myb"/>
</dbReference>
<dbReference type="GeneID" id="17043336"/>
<feature type="compositionally biased region" description="Low complexity" evidence="1">
    <location>
        <begin position="118"/>
        <end position="133"/>
    </location>
</feature>
<dbReference type="Pfam" id="PF00249">
    <property type="entry name" value="Myb_DNA-binding"/>
    <property type="match status" value="1"/>
</dbReference>
<dbReference type="Gene3D" id="1.10.10.60">
    <property type="entry name" value="Homeodomain-like"/>
    <property type="match status" value="1"/>
</dbReference>
<evidence type="ECO:0000313" key="4">
    <source>
        <dbReference type="EMBL" id="EIE25334.1"/>
    </source>
</evidence>
<dbReference type="OrthoDB" id="567774at2759"/>
<dbReference type="SUPFAM" id="SSF46689">
    <property type="entry name" value="Homeodomain-like"/>
    <property type="match status" value="1"/>
</dbReference>
<dbReference type="Proteomes" id="UP000007264">
    <property type="component" value="Unassembled WGS sequence"/>
</dbReference>
<dbReference type="InterPro" id="IPR009057">
    <property type="entry name" value="Homeodomain-like_sf"/>
</dbReference>
<evidence type="ECO:0000259" key="3">
    <source>
        <dbReference type="PROSITE" id="PS51294"/>
    </source>
</evidence>
<evidence type="ECO:0000313" key="5">
    <source>
        <dbReference type="Proteomes" id="UP000007264"/>
    </source>
</evidence>
<dbReference type="SMART" id="SM00717">
    <property type="entry name" value="SANT"/>
    <property type="match status" value="1"/>
</dbReference>
<accession>I0Z3W5</accession>
<gene>
    <name evidence="4" type="ORF">COCSUDRAFT_40611</name>
</gene>